<feature type="region of interest" description="Disordered" evidence="1">
    <location>
        <begin position="127"/>
        <end position="147"/>
    </location>
</feature>
<evidence type="ECO:0000313" key="3">
    <source>
        <dbReference type="EMBL" id="MBO2448269.1"/>
    </source>
</evidence>
<evidence type="ECO:0000313" key="4">
    <source>
        <dbReference type="Proteomes" id="UP000669179"/>
    </source>
</evidence>
<dbReference type="RefSeq" id="WP_208255911.1">
    <property type="nucleotide sequence ID" value="NZ_JAGEOJ010000005.1"/>
</dbReference>
<sequence>MPFADMPLTAGTPLSSGTPLADAGPFEPTSAGLLLPICLLAAAGFVLTLWAWRRTAGRSVLAVLSRTGLLLTCQVLMTATLVLLANKYFVFYQSWNDLFGSDRVNVGVKNVQNSKGQETNPADLIKRTTTDLAPKRKGRTPDPAKDGRVDKLEIRGARSGLDTEAYAYLPPQYFQPQYAKKRLPVTLFMSGGNGPSDDKLAWIKQAKLAEVSLKEAADGRAQPMIFIMLRSYAGLNPAKQPPAGPEATKGLPKTQPVGGGHPTTCLDVPGLRGAQAETFFAQDLPVSLADTYRLPRTRKGWGAVGYGTSGQCAARLAMFHSDRFAAAASIDGNFDLPDGGVGTTARGRHADLYGGSKAFRQDNDLLWRMRNLPQPPIAMLLAAGTGSGRPAQQATEFAGLARPPMKGDKILIDGVPNSLKAWHADLPAIVDWLGAHLQSETPESA</sequence>
<dbReference type="PANTHER" id="PTHR48098">
    <property type="entry name" value="ENTEROCHELIN ESTERASE-RELATED"/>
    <property type="match status" value="1"/>
</dbReference>
<dbReference type="InterPro" id="IPR029058">
    <property type="entry name" value="AB_hydrolase_fold"/>
</dbReference>
<dbReference type="EMBL" id="JAGEOJ010000005">
    <property type="protein sequence ID" value="MBO2448269.1"/>
    <property type="molecule type" value="Genomic_DNA"/>
</dbReference>
<feature type="region of interest" description="Disordered" evidence="1">
    <location>
        <begin position="238"/>
        <end position="259"/>
    </location>
</feature>
<dbReference type="PANTHER" id="PTHR48098:SF1">
    <property type="entry name" value="DIACYLGLYCEROL ACYLTRANSFERASE_MYCOLYLTRANSFERASE AG85A"/>
    <property type="match status" value="1"/>
</dbReference>
<keyword evidence="4" id="KW-1185">Reference proteome</keyword>
<gene>
    <name evidence="3" type="ORF">J4573_14285</name>
</gene>
<evidence type="ECO:0008006" key="5">
    <source>
        <dbReference type="Google" id="ProtNLM"/>
    </source>
</evidence>
<dbReference type="Gene3D" id="3.40.50.1820">
    <property type="entry name" value="alpha/beta hydrolase"/>
    <property type="match status" value="1"/>
</dbReference>
<dbReference type="GO" id="GO:0016747">
    <property type="term" value="F:acyltransferase activity, transferring groups other than amino-acyl groups"/>
    <property type="evidence" value="ECO:0007669"/>
    <property type="project" value="TreeGrafter"/>
</dbReference>
<comment type="caution">
    <text evidence="3">The sequence shown here is derived from an EMBL/GenBank/DDBJ whole genome shotgun (WGS) entry which is preliminary data.</text>
</comment>
<keyword evidence="2" id="KW-0812">Transmembrane</keyword>
<feature type="transmembrane region" description="Helical" evidence="2">
    <location>
        <begin position="64"/>
        <end position="85"/>
    </location>
</feature>
<feature type="transmembrane region" description="Helical" evidence="2">
    <location>
        <begin position="33"/>
        <end position="52"/>
    </location>
</feature>
<name>A0A939T4I7_9ACTN</name>
<evidence type="ECO:0000256" key="2">
    <source>
        <dbReference type="SAM" id="Phobius"/>
    </source>
</evidence>
<keyword evidence="2" id="KW-0472">Membrane</keyword>
<dbReference type="Proteomes" id="UP000669179">
    <property type="component" value="Unassembled WGS sequence"/>
</dbReference>
<evidence type="ECO:0000256" key="1">
    <source>
        <dbReference type="SAM" id="MobiDB-lite"/>
    </source>
</evidence>
<dbReference type="AlphaFoldDB" id="A0A939T4I7"/>
<dbReference type="InterPro" id="IPR050583">
    <property type="entry name" value="Mycobacterial_A85_antigen"/>
</dbReference>
<reference evidence="3" key="1">
    <citation type="submission" date="2021-03" db="EMBL/GenBank/DDBJ databases">
        <authorList>
            <person name="Kanchanasin P."/>
            <person name="Saeng-In P."/>
            <person name="Phongsopitanun W."/>
            <person name="Yuki M."/>
            <person name="Kudo T."/>
            <person name="Ohkuma M."/>
            <person name="Tanasupawat S."/>
        </authorList>
    </citation>
    <scope>NUCLEOTIDE SEQUENCE</scope>
    <source>
        <strain evidence="3">GKU 128</strain>
    </source>
</reference>
<proteinExistence type="predicted"/>
<protein>
    <recommendedName>
        <fullName evidence="5">Esterase</fullName>
    </recommendedName>
</protein>
<dbReference type="SUPFAM" id="SSF53474">
    <property type="entry name" value="alpha/beta-Hydrolases"/>
    <property type="match status" value="1"/>
</dbReference>
<organism evidence="3 4">
    <name type="scientific">Actinomadura barringtoniae</name>
    <dbReference type="NCBI Taxonomy" id="1427535"/>
    <lineage>
        <taxon>Bacteria</taxon>
        <taxon>Bacillati</taxon>
        <taxon>Actinomycetota</taxon>
        <taxon>Actinomycetes</taxon>
        <taxon>Streptosporangiales</taxon>
        <taxon>Thermomonosporaceae</taxon>
        <taxon>Actinomadura</taxon>
    </lineage>
</organism>
<keyword evidence="2" id="KW-1133">Transmembrane helix</keyword>
<accession>A0A939T4I7</accession>